<gene>
    <name evidence="2" type="ORF">AEA09_15425</name>
</gene>
<evidence type="ECO:0000313" key="2">
    <source>
        <dbReference type="EMBL" id="KOS66894.1"/>
    </source>
</evidence>
<protein>
    <submittedName>
        <fullName evidence="2">Uncharacterized protein</fullName>
    </submittedName>
</protein>
<evidence type="ECO:0000313" key="3">
    <source>
        <dbReference type="Proteomes" id="UP000050668"/>
    </source>
</evidence>
<keyword evidence="3" id="KW-1185">Reference proteome</keyword>
<dbReference type="Proteomes" id="UP000050668">
    <property type="component" value="Unassembled WGS sequence"/>
</dbReference>
<proteinExistence type="predicted"/>
<accession>A0ABR5JXC9</accession>
<dbReference type="RefSeq" id="WP_053584849.1">
    <property type="nucleotide sequence ID" value="NZ_LGRV01000005.1"/>
</dbReference>
<sequence length="83" mass="9347">MNPAEAYNVCCRYHGKRVRITCKDGKVHHGTITKIDREQVWILPDRQFGGYGLGFWGFRRPGFGVGIALGFITGIALAPLFFF</sequence>
<dbReference type="EMBL" id="LGRV01000005">
    <property type="protein sequence ID" value="KOS66894.1"/>
    <property type="molecule type" value="Genomic_DNA"/>
</dbReference>
<evidence type="ECO:0000256" key="1">
    <source>
        <dbReference type="SAM" id="Phobius"/>
    </source>
</evidence>
<keyword evidence="1" id="KW-0472">Membrane</keyword>
<keyword evidence="1" id="KW-1133">Transmembrane helix</keyword>
<name>A0ABR5JXC9_9BACI</name>
<keyword evidence="1" id="KW-0812">Transmembrane</keyword>
<feature type="transmembrane region" description="Helical" evidence="1">
    <location>
        <begin position="63"/>
        <end position="82"/>
    </location>
</feature>
<comment type="caution">
    <text evidence="2">The sequence shown here is derived from an EMBL/GenBank/DDBJ whole genome shotgun (WGS) entry which is preliminary data.</text>
</comment>
<reference evidence="3" key="1">
    <citation type="submission" date="2015-07" db="EMBL/GenBank/DDBJ databases">
        <title>Fjat-14205 dsm 2895.</title>
        <authorList>
            <person name="Liu B."/>
            <person name="Wang J."/>
            <person name="Zhu Y."/>
            <person name="Liu G."/>
            <person name="Chen Q."/>
            <person name="Chen Z."/>
            <person name="Lan J."/>
            <person name="Che J."/>
            <person name="Ge C."/>
            <person name="Shi H."/>
            <person name="Pan Z."/>
            <person name="Liu X."/>
        </authorList>
    </citation>
    <scope>NUCLEOTIDE SEQUENCE [LARGE SCALE GENOMIC DNA]</scope>
    <source>
        <strain evidence="3">DSM 25560</strain>
    </source>
</reference>
<organism evidence="2 3">
    <name type="scientific">Lysinibacillus contaminans</name>
    <dbReference type="NCBI Taxonomy" id="1293441"/>
    <lineage>
        <taxon>Bacteria</taxon>
        <taxon>Bacillati</taxon>
        <taxon>Bacillota</taxon>
        <taxon>Bacilli</taxon>
        <taxon>Bacillales</taxon>
        <taxon>Bacillaceae</taxon>
        <taxon>Lysinibacillus</taxon>
    </lineage>
</organism>